<feature type="domain" description="Major facilitator superfamily (MFS) profile" evidence="3">
    <location>
        <begin position="1"/>
        <end position="189"/>
    </location>
</feature>
<evidence type="ECO:0000313" key="5">
    <source>
        <dbReference type="Proteomes" id="UP001519460"/>
    </source>
</evidence>
<dbReference type="EMBL" id="JACVVK020000045">
    <property type="protein sequence ID" value="KAK7499316.1"/>
    <property type="molecule type" value="Genomic_DNA"/>
</dbReference>
<feature type="transmembrane region" description="Helical" evidence="2">
    <location>
        <begin position="7"/>
        <end position="29"/>
    </location>
</feature>
<name>A0ABD0LIJ4_9CAEN</name>
<feature type="transmembrane region" description="Helical" evidence="2">
    <location>
        <begin position="134"/>
        <end position="154"/>
    </location>
</feature>
<feature type="transmembrane region" description="Helical" evidence="2">
    <location>
        <begin position="580"/>
        <end position="602"/>
    </location>
</feature>
<dbReference type="PROSITE" id="PS50850">
    <property type="entry name" value="MFS"/>
    <property type="match status" value="1"/>
</dbReference>
<dbReference type="SUPFAM" id="SSF103473">
    <property type="entry name" value="MFS general substrate transporter"/>
    <property type="match status" value="1"/>
</dbReference>
<evidence type="ECO:0000256" key="1">
    <source>
        <dbReference type="ARBA" id="ARBA00004141"/>
    </source>
</evidence>
<dbReference type="InterPro" id="IPR036259">
    <property type="entry name" value="MFS_trans_sf"/>
</dbReference>
<feature type="transmembrane region" description="Helical" evidence="2">
    <location>
        <begin position="544"/>
        <end position="568"/>
    </location>
</feature>
<gene>
    <name evidence="4" type="ORF">BaRGS_00009576</name>
</gene>
<dbReference type="AlphaFoldDB" id="A0ABD0LIJ4"/>
<evidence type="ECO:0000259" key="3">
    <source>
        <dbReference type="PROSITE" id="PS50850"/>
    </source>
</evidence>
<evidence type="ECO:0000313" key="4">
    <source>
        <dbReference type="EMBL" id="KAK7499316.1"/>
    </source>
</evidence>
<reference evidence="4 5" key="1">
    <citation type="journal article" date="2023" name="Sci. Data">
        <title>Genome assembly of the Korean intertidal mud-creeper Batillaria attramentaria.</title>
        <authorList>
            <person name="Patra A.K."/>
            <person name="Ho P.T."/>
            <person name="Jun S."/>
            <person name="Lee S.J."/>
            <person name="Kim Y."/>
            <person name="Won Y.J."/>
        </authorList>
    </citation>
    <scope>NUCLEOTIDE SEQUENCE [LARGE SCALE GENOMIC DNA]</scope>
    <source>
        <strain evidence="4">Wonlab-2016</strain>
    </source>
</reference>
<dbReference type="InterPro" id="IPR011701">
    <property type="entry name" value="MFS"/>
</dbReference>
<feature type="transmembrane region" description="Helical" evidence="2">
    <location>
        <begin position="76"/>
        <end position="96"/>
    </location>
</feature>
<comment type="caution">
    <text evidence="4">The sequence shown here is derived from an EMBL/GenBank/DDBJ whole genome shotgun (WGS) entry which is preliminary data.</text>
</comment>
<sequence>MATDKGWAWVVLVASLGANFLNGTLVYFVGVVHTGLLRKFQSSVTTTAWVGAIYSSLMCLAAPLASVVISRFGCRVCCVVGGVLCFTGFTASAFVTSIGQLFFTYGLLAGVGLGLTYAATVITVGYYFDKYRGLASGISSGAAAVGILSGSLIAQTLMDEYSVSGAFLMIAALSLHFALFGMFFRPTVYEGGALSVSVHSVGEAVDVDMKASTFSLAIHGVSVVRTTSLRSGLHGAVDSIGSQASVTVARLQDSCIPHDSVGNLSSTRNQSYREETSGWGSHKKLSHCQNSLRESNENRLHMPNIVVSDNHVTPACDTGLKNEHQCVSEPLLLHDDVTKEKPCIQKATACSKENVNNCDAVHEADVTALGVPGNECTESESRLELQKFLSKVAKDITDGEKISITITDDYNASDGQSHYAEQNSLQDKGPLSVMSRLKQSVGTHMSIVSNKAFMFHCASVLAANINIGGVYLHLPEYAMLNDTTPTQAAALFVAVGVLSLLSRLAAGFATTDPRIDPLTLNMGMMGLCGLSAAFFPYYSETYTGQMVFAALFGLYTGGQYALVSVLTVQFVGVDMLPTAFGIKIFIMGIGYVGGPPLAAMIVDNGGTYEYSFVFLGAIMVLGSVLDLAAIFFSNVKPTTEDDVKATVDRDWLGSNIVISVQEPPCTLGSLDLGSVASIRSRFSHTATS</sequence>
<dbReference type="PANTHER" id="PTHR11360:SF284">
    <property type="entry name" value="EG:103B4.3 PROTEIN-RELATED"/>
    <property type="match status" value="1"/>
</dbReference>
<dbReference type="PANTHER" id="PTHR11360">
    <property type="entry name" value="MONOCARBOXYLATE TRANSPORTER"/>
    <property type="match status" value="1"/>
</dbReference>
<keyword evidence="2" id="KW-1133">Transmembrane helix</keyword>
<feature type="transmembrane region" description="Helical" evidence="2">
    <location>
        <begin position="453"/>
        <end position="474"/>
    </location>
</feature>
<dbReference type="Pfam" id="PF07690">
    <property type="entry name" value="MFS_1"/>
    <property type="match status" value="2"/>
</dbReference>
<proteinExistence type="predicted"/>
<dbReference type="InterPro" id="IPR020846">
    <property type="entry name" value="MFS_dom"/>
</dbReference>
<dbReference type="Proteomes" id="UP001519460">
    <property type="component" value="Unassembled WGS sequence"/>
</dbReference>
<feature type="transmembrane region" description="Helical" evidence="2">
    <location>
        <begin position="486"/>
        <end position="506"/>
    </location>
</feature>
<comment type="subcellular location">
    <subcellularLocation>
        <location evidence="1">Membrane</location>
        <topology evidence="1">Multi-pass membrane protein</topology>
    </subcellularLocation>
</comment>
<evidence type="ECO:0000256" key="2">
    <source>
        <dbReference type="SAM" id="Phobius"/>
    </source>
</evidence>
<keyword evidence="5" id="KW-1185">Reference proteome</keyword>
<dbReference type="GO" id="GO:0016020">
    <property type="term" value="C:membrane"/>
    <property type="evidence" value="ECO:0007669"/>
    <property type="project" value="UniProtKB-SubCell"/>
</dbReference>
<keyword evidence="2" id="KW-0812">Transmembrane</keyword>
<feature type="transmembrane region" description="Helical" evidence="2">
    <location>
        <begin position="49"/>
        <end position="69"/>
    </location>
</feature>
<organism evidence="4 5">
    <name type="scientific">Batillaria attramentaria</name>
    <dbReference type="NCBI Taxonomy" id="370345"/>
    <lineage>
        <taxon>Eukaryota</taxon>
        <taxon>Metazoa</taxon>
        <taxon>Spiralia</taxon>
        <taxon>Lophotrochozoa</taxon>
        <taxon>Mollusca</taxon>
        <taxon>Gastropoda</taxon>
        <taxon>Caenogastropoda</taxon>
        <taxon>Sorbeoconcha</taxon>
        <taxon>Cerithioidea</taxon>
        <taxon>Batillariidae</taxon>
        <taxon>Batillaria</taxon>
    </lineage>
</organism>
<accession>A0ABD0LIJ4</accession>
<feature type="transmembrane region" description="Helical" evidence="2">
    <location>
        <begin position="518"/>
        <end position="538"/>
    </location>
</feature>
<dbReference type="Gene3D" id="1.20.1250.20">
    <property type="entry name" value="MFS general substrate transporter like domains"/>
    <property type="match status" value="2"/>
</dbReference>
<dbReference type="InterPro" id="IPR050327">
    <property type="entry name" value="Proton-linked_MCT"/>
</dbReference>
<protein>
    <recommendedName>
        <fullName evidence="3">Major facilitator superfamily (MFS) profile domain-containing protein</fullName>
    </recommendedName>
</protein>
<feature type="transmembrane region" description="Helical" evidence="2">
    <location>
        <begin position="102"/>
        <end position="127"/>
    </location>
</feature>
<feature type="transmembrane region" description="Helical" evidence="2">
    <location>
        <begin position="608"/>
        <end position="632"/>
    </location>
</feature>
<feature type="transmembrane region" description="Helical" evidence="2">
    <location>
        <begin position="166"/>
        <end position="184"/>
    </location>
</feature>
<keyword evidence="2" id="KW-0472">Membrane</keyword>